<feature type="binding site" evidence="7">
    <location>
        <position position="70"/>
    </location>
    <ligand>
        <name>substrate</name>
    </ligand>
</feature>
<evidence type="ECO:0000256" key="5">
    <source>
        <dbReference type="ARBA" id="ARBA00023235"/>
    </source>
</evidence>
<evidence type="ECO:0000313" key="10">
    <source>
        <dbReference type="EMBL" id="SCV03760.1"/>
    </source>
</evidence>
<evidence type="ECO:0000256" key="6">
    <source>
        <dbReference type="PIRSR" id="PIRSR613078-1"/>
    </source>
</evidence>
<dbReference type="InterPro" id="IPR029033">
    <property type="entry name" value="His_PPase_superfam"/>
</dbReference>
<evidence type="ECO:0000256" key="4">
    <source>
        <dbReference type="ARBA" id="ARBA00023152"/>
    </source>
</evidence>
<proteinExistence type="inferred from homology"/>
<dbReference type="GO" id="GO:0004619">
    <property type="term" value="F:phosphoglycerate mutase activity"/>
    <property type="evidence" value="ECO:0007669"/>
    <property type="project" value="UniProtKB-EC"/>
</dbReference>
<dbReference type="UniPathway" id="UPA00109">
    <property type="reaction ID" value="UER00186"/>
</dbReference>
<name>A0A1G4KGR2_9SACH</name>
<keyword evidence="11" id="KW-1185">Reference proteome</keyword>
<dbReference type="PANTHER" id="PTHR11931">
    <property type="entry name" value="PHOSPHOGLYCERATE MUTASE"/>
    <property type="match status" value="1"/>
</dbReference>
<feature type="active site" description="Tele-phosphohistidine intermediate" evidence="6">
    <location>
        <position position="14"/>
    </location>
</feature>
<dbReference type="HAMAP" id="MF_01039">
    <property type="entry name" value="PGAM_GpmA"/>
    <property type="match status" value="1"/>
</dbReference>
<evidence type="ECO:0000256" key="9">
    <source>
        <dbReference type="RuleBase" id="RU004511"/>
    </source>
</evidence>
<dbReference type="Proteomes" id="UP000189911">
    <property type="component" value="Chromosome G"/>
</dbReference>
<comment type="pathway">
    <text evidence="2 9">Carbohydrate degradation; glycolysis; pyruvate from D-glyceraldehyde 3-phosphate: step 3/5.</text>
</comment>
<evidence type="ECO:0000313" key="11">
    <source>
        <dbReference type="Proteomes" id="UP000189911"/>
    </source>
</evidence>
<dbReference type="PIRSF" id="PIRSF000709">
    <property type="entry name" value="6PFK_2-Ptase"/>
    <property type="match status" value="1"/>
</dbReference>
<dbReference type="SMART" id="SM00855">
    <property type="entry name" value="PGAM"/>
    <property type="match status" value="1"/>
</dbReference>
<evidence type="ECO:0000256" key="7">
    <source>
        <dbReference type="PIRSR" id="PIRSR613078-2"/>
    </source>
</evidence>
<gene>
    <name evidence="10" type="ORF">LANO_0G06084G</name>
</gene>
<dbReference type="CDD" id="cd07067">
    <property type="entry name" value="HP_PGM_like"/>
    <property type="match status" value="1"/>
</dbReference>
<dbReference type="OrthoDB" id="354304at2759"/>
<dbReference type="InterPro" id="IPR005952">
    <property type="entry name" value="Phosphogly_mut1"/>
</dbReference>
<dbReference type="GO" id="GO:0006096">
    <property type="term" value="P:glycolytic process"/>
    <property type="evidence" value="ECO:0007669"/>
    <property type="project" value="UniProtKB-UniPathway"/>
</dbReference>
<protein>
    <recommendedName>
        <fullName evidence="9">Phosphoglycerate mutase</fullName>
        <ecNumber evidence="9">5.4.2.11</ecNumber>
    </recommendedName>
</protein>
<feature type="binding site" evidence="7">
    <location>
        <begin position="120"/>
        <end position="123"/>
    </location>
    <ligand>
        <name>substrate</name>
    </ligand>
</feature>
<organism evidence="10 11">
    <name type="scientific">Lachancea nothofagi CBS 11611</name>
    <dbReference type="NCBI Taxonomy" id="1266666"/>
    <lineage>
        <taxon>Eukaryota</taxon>
        <taxon>Fungi</taxon>
        <taxon>Dikarya</taxon>
        <taxon>Ascomycota</taxon>
        <taxon>Saccharomycotina</taxon>
        <taxon>Saccharomycetes</taxon>
        <taxon>Saccharomycetales</taxon>
        <taxon>Saccharomycetaceae</taxon>
        <taxon>Lachancea</taxon>
    </lineage>
</organism>
<dbReference type="EC" id="5.4.2.11" evidence="9"/>
<dbReference type="NCBIfam" id="TIGR01258">
    <property type="entry name" value="pgm_1"/>
    <property type="match status" value="1"/>
</dbReference>
<comment type="similarity">
    <text evidence="3 9">Belongs to the phosphoglycerate mutase family. BPG-dependent PGAM subfamily.</text>
</comment>
<keyword evidence="5 9" id="KW-0413">Isomerase</keyword>
<feature type="binding site" evidence="7">
    <location>
        <begin position="13"/>
        <end position="20"/>
    </location>
    <ligand>
        <name>substrate</name>
    </ligand>
</feature>
<keyword evidence="4 9" id="KW-0324">Glycolysis</keyword>
<dbReference type="InterPro" id="IPR001345">
    <property type="entry name" value="PG/BPGM_mutase_AS"/>
</dbReference>
<sequence length="303" mass="34713">MTQSDTYKLFILRHGQSELNHENIFCGWIDADLTEKGKEQAKNAALLIKEHCASNSLDLPRIGYSSRLVRTQETIDVMLQTFGIKKAIYKIVSHGNPVDNDSNGFAGHEAVVYQTWRLNERHYGAWQGQRKPDILKEYGKEHYMFIRRDYNGRPPAADLTREMVQEVNDKGSLTGYDFKEPNRHIKYKPEEDAGEVLPSNESLCDVVKRLERFLSEAIVAKLNSNNSAALIVAHGSSVRSILKILEDISDDEIKDVEIPNAIPIVVELDKKTKKFVRKYYLDPELAKINAERVRNEGFEKYDK</sequence>
<feature type="active site" description="Proton donor/acceptor" evidence="6">
    <location>
        <position position="120"/>
    </location>
</feature>
<evidence type="ECO:0000256" key="2">
    <source>
        <dbReference type="ARBA" id="ARBA00004798"/>
    </source>
</evidence>
<dbReference type="Gene3D" id="3.40.50.1240">
    <property type="entry name" value="Phosphoglycerate mutase-like"/>
    <property type="match status" value="1"/>
</dbReference>
<evidence type="ECO:0000256" key="3">
    <source>
        <dbReference type="ARBA" id="ARBA00006717"/>
    </source>
</evidence>
<dbReference type="Pfam" id="PF00300">
    <property type="entry name" value="His_Phos_1"/>
    <property type="match status" value="3"/>
</dbReference>
<dbReference type="InterPro" id="IPR013078">
    <property type="entry name" value="His_Pase_superF_clade-1"/>
</dbReference>
<reference evidence="11" key="1">
    <citation type="submission" date="2016-03" db="EMBL/GenBank/DDBJ databases">
        <authorList>
            <person name="Devillers Hugo."/>
        </authorList>
    </citation>
    <scope>NUCLEOTIDE SEQUENCE [LARGE SCALE GENOMIC DNA]</scope>
</reference>
<feature type="site" description="Transition state stabilizer" evidence="8">
    <location>
        <position position="234"/>
    </location>
</feature>
<feature type="binding site" evidence="7">
    <location>
        <position position="131"/>
    </location>
    <ligand>
        <name>substrate</name>
    </ligand>
</feature>
<evidence type="ECO:0000256" key="1">
    <source>
        <dbReference type="ARBA" id="ARBA00000380"/>
    </source>
</evidence>
<evidence type="ECO:0000256" key="8">
    <source>
        <dbReference type="PIRSR" id="PIRSR613078-3"/>
    </source>
</evidence>
<accession>A0A1G4KGR2</accession>
<comment type="catalytic activity">
    <reaction evidence="1 9">
        <text>(2R)-2-phosphoglycerate = (2R)-3-phosphoglycerate</text>
        <dbReference type="Rhea" id="RHEA:15901"/>
        <dbReference type="ChEBI" id="CHEBI:58272"/>
        <dbReference type="ChEBI" id="CHEBI:58289"/>
        <dbReference type="EC" id="5.4.2.11"/>
    </reaction>
</comment>
<feature type="binding site" evidence="7">
    <location>
        <begin position="147"/>
        <end position="148"/>
    </location>
    <ligand>
        <name>substrate</name>
    </ligand>
</feature>
<dbReference type="PROSITE" id="PS00175">
    <property type="entry name" value="PG_MUTASE"/>
    <property type="match status" value="1"/>
</dbReference>
<dbReference type="AlphaFoldDB" id="A0A1G4KGR2"/>
<dbReference type="EMBL" id="LT598453">
    <property type="protein sequence ID" value="SCV03760.1"/>
    <property type="molecule type" value="Genomic_DNA"/>
</dbReference>
<dbReference type="SUPFAM" id="SSF53254">
    <property type="entry name" value="Phosphoglycerate mutase-like"/>
    <property type="match status" value="1"/>
</dbReference>